<evidence type="ECO:0000313" key="3">
    <source>
        <dbReference type="Proteomes" id="UP000683360"/>
    </source>
</evidence>
<evidence type="ECO:0000313" key="2">
    <source>
        <dbReference type="EMBL" id="CAG2225351.1"/>
    </source>
</evidence>
<dbReference type="Proteomes" id="UP000683360">
    <property type="component" value="Unassembled WGS sequence"/>
</dbReference>
<dbReference type="InterPro" id="IPR001304">
    <property type="entry name" value="C-type_lectin-like"/>
</dbReference>
<accession>A0A8S3SX29</accession>
<comment type="caution">
    <text evidence="2">The sequence shown here is derived from an EMBL/GenBank/DDBJ whole genome shotgun (WGS) entry which is preliminary data.</text>
</comment>
<sequence length="219" mass="25919">MLRSSVHVYPPEKNRSINRETVFYVEELFYTEKDMCFVIRMQALFLLTTILVIASANADICLTESKRSQMRTNLGDIEQLLQDPVITCKSGWKQFNNQCYYFSDDKKTWFEAERYCRAQNAFLAYVKDVTENNWVQSNMKDTDLYWIGATNFDTGIWIWSYDYVPLTYSNWKKGEPNNHNGQGEHCCHMYVNGKWNDTICSRKNKFVCKRHANSHCDQR</sequence>
<dbReference type="InterPro" id="IPR050111">
    <property type="entry name" value="C-type_lectin/snaclec_domain"/>
</dbReference>
<feature type="domain" description="C-type lectin" evidence="1">
    <location>
        <begin position="95"/>
        <end position="209"/>
    </location>
</feature>
<dbReference type="Pfam" id="PF00059">
    <property type="entry name" value="Lectin_C"/>
    <property type="match status" value="1"/>
</dbReference>
<dbReference type="InterPro" id="IPR016187">
    <property type="entry name" value="CTDL_fold"/>
</dbReference>
<protein>
    <recommendedName>
        <fullName evidence="1">C-type lectin domain-containing protein</fullName>
    </recommendedName>
</protein>
<dbReference type="PROSITE" id="PS50041">
    <property type="entry name" value="C_TYPE_LECTIN_2"/>
    <property type="match status" value="1"/>
</dbReference>
<dbReference type="EMBL" id="CAJPWZ010001847">
    <property type="protein sequence ID" value="CAG2225351.1"/>
    <property type="molecule type" value="Genomic_DNA"/>
</dbReference>
<dbReference type="SUPFAM" id="SSF56436">
    <property type="entry name" value="C-type lectin-like"/>
    <property type="match status" value="1"/>
</dbReference>
<gene>
    <name evidence="2" type="ORF">MEDL_38501</name>
</gene>
<name>A0A8S3SX29_MYTED</name>
<keyword evidence="3" id="KW-1185">Reference proteome</keyword>
<organism evidence="2 3">
    <name type="scientific">Mytilus edulis</name>
    <name type="common">Blue mussel</name>
    <dbReference type="NCBI Taxonomy" id="6550"/>
    <lineage>
        <taxon>Eukaryota</taxon>
        <taxon>Metazoa</taxon>
        <taxon>Spiralia</taxon>
        <taxon>Lophotrochozoa</taxon>
        <taxon>Mollusca</taxon>
        <taxon>Bivalvia</taxon>
        <taxon>Autobranchia</taxon>
        <taxon>Pteriomorphia</taxon>
        <taxon>Mytilida</taxon>
        <taxon>Mytiloidea</taxon>
        <taxon>Mytilidae</taxon>
        <taxon>Mytilinae</taxon>
        <taxon>Mytilus</taxon>
    </lineage>
</organism>
<dbReference type="PANTHER" id="PTHR22803">
    <property type="entry name" value="MANNOSE, PHOSPHOLIPASE, LECTIN RECEPTOR RELATED"/>
    <property type="match status" value="1"/>
</dbReference>
<evidence type="ECO:0000259" key="1">
    <source>
        <dbReference type="PROSITE" id="PS50041"/>
    </source>
</evidence>
<dbReference type="SMART" id="SM00034">
    <property type="entry name" value="CLECT"/>
    <property type="match status" value="1"/>
</dbReference>
<dbReference type="InterPro" id="IPR016186">
    <property type="entry name" value="C-type_lectin-like/link_sf"/>
</dbReference>
<proteinExistence type="predicted"/>
<reference evidence="2" key="1">
    <citation type="submission" date="2021-03" db="EMBL/GenBank/DDBJ databases">
        <authorList>
            <person name="Bekaert M."/>
        </authorList>
    </citation>
    <scope>NUCLEOTIDE SEQUENCE</scope>
</reference>
<dbReference type="AlphaFoldDB" id="A0A8S3SX29"/>
<dbReference type="OrthoDB" id="6142571at2759"/>
<dbReference type="Gene3D" id="3.10.100.10">
    <property type="entry name" value="Mannose-Binding Protein A, subunit A"/>
    <property type="match status" value="1"/>
</dbReference>